<dbReference type="OrthoDB" id="4473401at2759"/>
<dbReference type="PANTHER" id="PTHR39069:SF8">
    <property type="entry name" value="FI17111P1"/>
    <property type="match status" value="1"/>
</dbReference>
<name>A0A8K0K6I0_LADFU</name>
<gene>
    <name evidence="1" type="ORF">J437_LFUL009621</name>
</gene>
<reference evidence="1" key="2">
    <citation type="submission" date="2017-10" db="EMBL/GenBank/DDBJ databases">
        <title>Ladona fulva Genome sequencing and assembly.</title>
        <authorList>
            <person name="Murali S."/>
            <person name="Richards S."/>
            <person name="Bandaranaike D."/>
            <person name="Bellair M."/>
            <person name="Blankenburg K."/>
            <person name="Chao H."/>
            <person name="Dinh H."/>
            <person name="Doddapaneni H."/>
            <person name="Dugan-Rocha S."/>
            <person name="Elkadiri S."/>
            <person name="Gnanaolivu R."/>
            <person name="Hernandez B."/>
            <person name="Skinner E."/>
            <person name="Javaid M."/>
            <person name="Lee S."/>
            <person name="Li M."/>
            <person name="Ming W."/>
            <person name="Munidasa M."/>
            <person name="Muniz J."/>
            <person name="Nguyen L."/>
            <person name="Hughes D."/>
            <person name="Osuji N."/>
            <person name="Pu L.-L."/>
            <person name="Puazo M."/>
            <person name="Qu C."/>
            <person name="Quiroz J."/>
            <person name="Raj R."/>
            <person name="Weissenberger G."/>
            <person name="Xin Y."/>
            <person name="Zou X."/>
            <person name="Han Y."/>
            <person name="Worley K."/>
            <person name="Muzny D."/>
            <person name="Gibbs R."/>
        </authorList>
    </citation>
    <scope>NUCLEOTIDE SEQUENCE</scope>
    <source>
        <strain evidence="1">Sampled in the wild</strain>
    </source>
</reference>
<reference evidence="1" key="1">
    <citation type="submission" date="2013-04" db="EMBL/GenBank/DDBJ databases">
        <authorList>
            <person name="Qu J."/>
            <person name="Murali S.C."/>
            <person name="Bandaranaike D."/>
            <person name="Bellair M."/>
            <person name="Blankenburg K."/>
            <person name="Chao H."/>
            <person name="Dinh H."/>
            <person name="Doddapaneni H."/>
            <person name="Downs B."/>
            <person name="Dugan-Rocha S."/>
            <person name="Elkadiri S."/>
            <person name="Gnanaolivu R.D."/>
            <person name="Hernandez B."/>
            <person name="Javaid M."/>
            <person name="Jayaseelan J.C."/>
            <person name="Lee S."/>
            <person name="Li M."/>
            <person name="Ming W."/>
            <person name="Munidasa M."/>
            <person name="Muniz J."/>
            <person name="Nguyen L."/>
            <person name="Ongeri F."/>
            <person name="Osuji N."/>
            <person name="Pu L.-L."/>
            <person name="Puazo M."/>
            <person name="Qu C."/>
            <person name="Quiroz J."/>
            <person name="Raj R."/>
            <person name="Weissenberger G."/>
            <person name="Xin Y."/>
            <person name="Zou X."/>
            <person name="Han Y."/>
            <person name="Richards S."/>
            <person name="Worley K."/>
            <person name="Muzny D."/>
            <person name="Gibbs R."/>
        </authorList>
    </citation>
    <scope>NUCLEOTIDE SEQUENCE</scope>
    <source>
        <strain evidence="1">Sampled in the wild</strain>
    </source>
</reference>
<evidence type="ECO:0000313" key="2">
    <source>
        <dbReference type="Proteomes" id="UP000792457"/>
    </source>
</evidence>
<dbReference type="EMBL" id="KZ308421">
    <property type="protein sequence ID" value="KAG8229262.1"/>
    <property type="molecule type" value="Genomic_DNA"/>
</dbReference>
<evidence type="ECO:0000313" key="1">
    <source>
        <dbReference type="EMBL" id="KAG8229262.1"/>
    </source>
</evidence>
<accession>A0A8K0K6I0</accession>
<dbReference type="AlphaFoldDB" id="A0A8K0K6I0"/>
<dbReference type="PANTHER" id="PTHR39069">
    <property type="entry name" value="ECDYSONE-INDUCIBLE GENE E1, ISOFORM A"/>
    <property type="match status" value="1"/>
</dbReference>
<sequence length="194" mass="21090">GYGSFCSEESPCTGFTGASCLEDTCKCEDGQRLDTYGRSCISNGYLGACEADSNCTGFAGAKCLDGKCRCSDGLRIDSYGRRCIKLYEVGHPCDVASDHICGKYAHCNETCVCNENYKVKYDQFNCKAELDQICSEDSDCYDKYAKCTLTADRKLKCQCDVEHPLRDGNCSDGSIASLAVSAVLLLLVAEFTKC</sequence>
<comment type="caution">
    <text evidence="1">The sequence shown here is derived from an EMBL/GenBank/DDBJ whole genome shotgun (WGS) entry which is preliminary data.</text>
</comment>
<feature type="non-terminal residue" evidence="1">
    <location>
        <position position="1"/>
    </location>
</feature>
<protein>
    <submittedName>
        <fullName evidence="1">Uncharacterized protein</fullName>
    </submittedName>
</protein>
<proteinExistence type="predicted"/>
<organism evidence="1 2">
    <name type="scientific">Ladona fulva</name>
    <name type="common">Scarce chaser dragonfly</name>
    <name type="synonym">Libellula fulva</name>
    <dbReference type="NCBI Taxonomy" id="123851"/>
    <lineage>
        <taxon>Eukaryota</taxon>
        <taxon>Metazoa</taxon>
        <taxon>Ecdysozoa</taxon>
        <taxon>Arthropoda</taxon>
        <taxon>Hexapoda</taxon>
        <taxon>Insecta</taxon>
        <taxon>Pterygota</taxon>
        <taxon>Palaeoptera</taxon>
        <taxon>Odonata</taxon>
        <taxon>Epiprocta</taxon>
        <taxon>Anisoptera</taxon>
        <taxon>Libelluloidea</taxon>
        <taxon>Libellulidae</taxon>
        <taxon>Ladona</taxon>
    </lineage>
</organism>
<dbReference type="Proteomes" id="UP000792457">
    <property type="component" value="Unassembled WGS sequence"/>
</dbReference>
<keyword evidence="2" id="KW-1185">Reference proteome</keyword>